<dbReference type="GO" id="GO:0006935">
    <property type="term" value="P:chemotaxis"/>
    <property type="evidence" value="ECO:0007669"/>
    <property type="project" value="InterPro"/>
</dbReference>
<dbReference type="GO" id="GO:0007165">
    <property type="term" value="P:signal transduction"/>
    <property type="evidence" value="ECO:0007669"/>
    <property type="project" value="InterPro"/>
</dbReference>
<gene>
    <name evidence="2" type="ORF">MNBD_GAMMA12-3019</name>
</gene>
<name>A0A3B0YCY1_9ZZZZ</name>
<organism evidence="2">
    <name type="scientific">hydrothermal vent metagenome</name>
    <dbReference type="NCBI Taxonomy" id="652676"/>
    <lineage>
        <taxon>unclassified sequences</taxon>
        <taxon>metagenomes</taxon>
        <taxon>ecological metagenomes</taxon>
    </lineage>
</organism>
<sequence>MIVKSDTVLAKQVQKNNSLQQDSLLDQSVALQSYMQELLNEVSWVEPGATEEVIATQVSNALPAQVKVASTISPIESEPCASTHLQTLAELEEELDCDKTSLLEENSKPSFEVSIHTSVPAERVEEIGSGEESELTNEVNIPAWAGTSFRALYAKHGNLKLVMPLMHVQTVLKAKELVPVEGPLSAFVGYVQVGAQRIPVLDLNSLNSGAEKIEADAITSSDKGYVAIAEDHAVGLYFTEIDDTYEVDSNVVNWCCNDSMVWIAGIDSQNLSIIVDFNRLCDLL</sequence>
<dbReference type="AlphaFoldDB" id="A0A3B0YCY1"/>
<dbReference type="PROSITE" id="PS50851">
    <property type="entry name" value="CHEW"/>
    <property type="match status" value="1"/>
</dbReference>
<proteinExistence type="predicted"/>
<protein>
    <recommendedName>
        <fullName evidence="1">CheW-like domain-containing protein</fullName>
    </recommendedName>
</protein>
<dbReference type="EMBL" id="UOFL01000034">
    <property type="protein sequence ID" value="VAW72039.1"/>
    <property type="molecule type" value="Genomic_DNA"/>
</dbReference>
<evidence type="ECO:0000313" key="2">
    <source>
        <dbReference type="EMBL" id="VAW72039.1"/>
    </source>
</evidence>
<evidence type="ECO:0000259" key="1">
    <source>
        <dbReference type="PROSITE" id="PS50851"/>
    </source>
</evidence>
<reference evidence="2" key="1">
    <citation type="submission" date="2018-06" db="EMBL/GenBank/DDBJ databases">
        <authorList>
            <person name="Zhirakovskaya E."/>
        </authorList>
    </citation>
    <scope>NUCLEOTIDE SEQUENCE</scope>
</reference>
<feature type="domain" description="CheW-like" evidence="1">
    <location>
        <begin position="148"/>
        <end position="284"/>
    </location>
</feature>
<dbReference type="SUPFAM" id="SSF50341">
    <property type="entry name" value="CheW-like"/>
    <property type="match status" value="1"/>
</dbReference>
<dbReference type="InterPro" id="IPR036061">
    <property type="entry name" value="CheW-like_dom_sf"/>
</dbReference>
<dbReference type="InterPro" id="IPR002545">
    <property type="entry name" value="CheW-lke_dom"/>
</dbReference>
<accession>A0A3B0YCY1</accession>